<organism evidence="2 3">
    <name type="scientific">Candidatus Tanganyikabacteria bacterium</name>
    <dbReference type="NCBI Taxonomy" id="2961651"/>
    <lineage>
        <taxon>Bacteria</taxon>
        <taxon>Bacillati</taxon>
        <taxon>Candidatus Sericytochromatia</taxon>
        <taxon>Candidatus Tanganyikabacteria</taxon>
    </lineage>
</organism>
<dbReference type="Gene3D" id="2.120.10.10">
    <property type="match status" value="1"/>
</dbReference>
<name>A0A937X9Y8_9BACT</name>
<proteinExistence type="predicted"/>
<protein>
    <submittedName>
        <fullName evidence="2">Exo-alpha-sialidase</fullName>
    </submittedName>
</protein>
<dbReference type="SUPFAM" id="SSF89372">
    <property type="entry name" value="Fucose-specific lectin"/>
    <property type="match status" value="1"/>
</dbReference>
<feature type="region of interest" description="Disordered" evidence="1">
    <location>
        <begin position="288"/>
        <end position="323"/>
    </location>
</feature>
<evidence type="ECO:0000313" key="3">
    <source>
        <dbReference type="Proteomes" id="UP000703893"/>
    </source>
</evidence>
<reference evidence="2 3" key="1">
    <citation type="submission" date="2019-03" db="EMBL/GenBank/DDBJ databases">
        <title>Lake Tanganyika Metagenome-Assembled Genomes (MAGs).</title>
        <authorList>
            <person name="Tran P."/>
        </authorList>
    </citation>
    <scope>NUCLEOTIDE SEQUENCE [LARGE SCALE GENOMIC DNA]</scope>
    <source>
        <strain evidence="2">K_DeepCast_65m_m2_236</strain>
    </source>
</reference>
<evidence type="ECO:0000256" key="1">
    <source>
        <dbReference type="SAM" id="MobiDB-lite"/>
    </source>
</evidence>
<sequence>MLCTAVPWKSYGRHASRIGHSLLAVLVMAATSACGTTPILGGKPGAGGPNGQVPADLPTIGGTKAAAVSFGPEGPRVPSLFRAPDGTLGVAYGSDKLGNKHIYFSSSRDGQTWSPAAPVQPGELSDQDPALFADSRGFHVVFASNRDNPSWALYVSDYSGGQWTAPEKLNLPGSMTVEPAICTTPHGWALTYRSLDGLVVAESGDGHSWYQAKVAATHLGDPAIAYVGGKLTIVAHRSGQLFEVEREPSGSWTSARPLGFGNPALQPALSVDSAGILNLAFSFRTGGPGTPTQLSTASKVGGKWSVPEPLTSGTGDNINPTLQ</sequence>
<evidence type="ECO:0000313" key="2">
    <source>
        <dbReference type="EMBL" id="MBM3276301.1"/>
    </source>
</evidence>
<gene>
    <name evidence="2" type="ORF">FJZ00_14200</name>
</gene>
<feature type="compositionally biased region" description="Polar residues" evidence="1">
    <location>
        <begin position="311"/>
        <end position="323"/>
    </location>
</feature>
<accession>A0A937X9Y8</accession>
<dbReference type="CDD" id="cd15482">
    <property type="entry name" value="Sialidase_non-viral"/>
    <property type="match status" value="1"/>
</dbReference>
<dbReference type="Proteomes" id="UP000703893">
    <property type="component" value="Unassembled WGS sequence"/>
</dbReference>
<comment type="caution">
    <text evidence="2">The sequence shown here is derived from an EMBL/GenBank/DDBJ whole genome shotgun (WGS) entry which is preliminary data.</text>
</comment>
<dbReference type="EMBL" id="VGJX01000960">
    <property type="protein sequence ID" value="MBM3276301.1"/>
    <property type="molecule type" value="Genomic_DNA"/>
</dbReference>
<dbReference type="AlphaFoldDB" id="A0A937X9Y8"/>
<feature type="non-terminal residue" evidence="2">
    <location>
        <position position="323"/>
    </location>
</feature>